<dbReference type="PROSITE" id="PS00878">
    <property type="entry name" value="ODR_DC_2_1"/>
    <property type="match status" value="1"/>
</dbReference>
<evidence type="ECO:0000313" key="10">
    <source>
        <dbReference type="EMBL" id="HDM36685.1"/>
    </source>
</evidence>
<dbReference type="UniPathway" id="UPA00034">
    <property type="reaction ID" value="UER00027"/>
</dbReference>
<feature type="binding site" evidence="5">
    <location>
        <position position="380"/>
    </location>
    <ligand>
        <name>substrate</name>
    </ligand>
</feature>
<feature type="binding site" evidence="5">
    <location>
        <position position="241"/>
    </location>
    <ligand>
        <name>pyridoxal 5'-phosphate</name>
        <dbReference type="ChEBI" id="CHEBI:597326"/>
    </ligand>
</feature>
<proteinExistence type="inferred from homology"/>
<reference evidence="10" key="1">
    <citation type="journal article" date="2020" name="mSystems">
        <title>Genome- and Community-Level Interaction Insights into Carbon Utilization and Element Cycling Functions of Hydrothermarchaeota in Hydrothermal Sediment.</title>
        <authorList>
            <person name="Zhou Z."/>
            <person name="Liu Y."/>
            <person name="Xu W."/>
            <person name="Pan J."/>
            <person name="Luo Z.H."/>
            <person name="Li M."/>
        </authorList>
    </citation>
    <scope>NUCLEOTIDE SEQUENCE [LARGE SCALE GENOMIC DNA]</scope>
    <source>
        <strain evidence="10">HyVt-185</strain>
    </source>
</reference>
<dbReference type="NCBIfam" id="TIGR01048">
    <property type="entry name" value="lysA"/>
    <property type="match status" value="1"/>
</dbReference>
<keyword evidence="2 5" id="KW-0210">Decarboxylase</keyword>
<dbReference type="PRINTS" id="PR01179">
    <property type="entry name" value="ODADCRBXLASE"/>
</dbReference>
<dbReference type="EC" id="4.1.1.20" evidence="5 6"/>
<dbReference type="GO" id="GO:0009089">
    <property type="term" value="P:lysine biosynthetic process via diaminopimelate"/>
    <property type="evidence" value="ECO:0007669"/>
    <property type="project" value="UniProtKB-UniRule"/>
</dbReference>
<dbReference type="PRINTS" id="PR01181">
    <property type="entry name" value="DAPDCRBXLASE"/>
</dbReference>
<dbReference type="Gene3D" id="2.40.37.10">
    <property type="entry name" value="Lyase, Ornithine Decarboxylase, Chain A, domain 1"/>
    <property type="match status" value="1"/>
</dbReference>
<evidence type="ECO:0000256" key="7">
    <source>
        <dbReference type="PIRSR" id="PIRSR600183-50"/>
    </source>
</evidence>
<evidence type="ECO:0000256" key="8">
    <source>
        <dbReference type="RuleBase" id="RU003738"/>
    </source>
</evidence>
<dbReference type="AlphaFoldDB" id="A0A7C0X1S1"/>
<evidence type="ECO:0000256" key="3">
    <source>
        <dbReference type="ARBA" id="ARBA00022898"/>
    </source>
</evidence>
<evidence type="ECO:0000256" key="6">
    <source>
        <dbReference type="NCBIfam" id="TIGR01048"/>
    </source>
</evidence>
<comment type="function">
    <text evidence="5">Specifically catalyzes the decarboxylation of meso-diaminopimelate (meso-DAP) to L-lysine.</text>
</comment>
<evidence type="ECO:0000256" key="5">
    <source>
        <dbReference type="HAMAP-Rule" id="MF_02120"/>
    </source>
</evidence>
<keyword evidence="3 5" id="KW-0663">Pyridoxal phosphate</keyword>
<accession>A0A7C0X1S1</accession>
<gene>
    <name evidence="5 10" type="primary">lysA</name>
    <name evidence="10" type="ORF">ENG09_05505</name>
</gene>
<dbReference type="GO" id="GO:0008836">
    <property type="term" value="F:diaminopimelate decarboxylase activity"/>
    <property type="evidence" value="ECO:0007669"/>
    <property type="project" value="UniProtKB-UniRule"/>
</dbReference>
<dbReference type="InterPro" id="IPR002986">
    <property type="entry name" value="DAP_deCOOHase_LysA"/>
</dbReference>
<dbReference type="SUPFAM" id="SSF50621">
    <property type="entry name" value="Alanine racemase C-terminal domain-like"/>
    <property type="match status" value="1"/>
</dbReference>
<sequence>MRASELGVIDGHLTIGGVDAVKLVERYRTPLYVTDENRVRERFRAFKDAFSGVKSEIYYAMKANGNLAILKILESEGAGVDVFSAGELYMALLAGFPREKILFNGNSKTDEELELAVEAGVTVSVDSLDELEALAQIAKGLGKRSSIAFRVNPDISPKTHPKISTGIRTSKFGIPHTEVMDAYRRAWELDGLDIKGIHCHIGSQILELGVFGEVMERMMNLVEEIKDELGIGLEFLDIGGGLGVAYREDDPAPTPHDLADVVLPVFKGRCKEAGVSPTLILEPGRYIVADSTVLLTRVNTVKRAYKNFVATDAGFNLLARPVLYGSYHRIVVANKMDLPPEETYTIVGPICESGDILGEDRRLPKIEKGDILAILDTGAYGFSMSSQYNQRPRCAEVLVSDGRVELIREEESVGDLMMRQRIPDRLL</sequence>
<feature type="binding site" evidence="5">
    <location>
        <position position="285"/>
    </location>
    <ligand>
        <name>substrate</name>
    </ligand>
</feature>
<dbReference type="Proteomes" id="UP000885863">
    <property type="component" value="Unassembled WGS sequence"/>
</dbReference>
<evidence type="ECO:0000256" key="4">
    <source>
        <dbReference type="ARBA" id="ARBA00023239"/>
    </source>
</evidence>
<evidence type="ECO:0000259" key="9">
    <source>
        <dbReference type="Pfam" id="PF02784"/>
    </source>
</evidence>
<organism evidence="10">
    <name type="scientific">Candidatus Syntropharchaeum butanivorans</name>
    <dbReference type="NCBI Taxonomy" id="1839936"/>
    <lineage>
        <taxon>Archaea</taxon>
        <taxon>Methanobacteriati</taxon>
        <taxon>Methanobacteriota</taxon>
        <taxon>Stenosarchaea group</taxon>
        <taxon>Methanomicrobia</taxon>
        <taxon>Methanosarcinales</taxon>
        <taxon>ANME-2 cluster</taxon>
        <taxon>Candidatus Syntropharchaeum</taxon>
    </lineage>
</organism>
<dbReference type="Gene3D" id="3.20.20.10">
    <property type="entry name" value="Alanine racemase"/>
    <property type="match status" value="1"/>
</dbReference>
<dbReference type="InterPro" id="IPR022657">
    <property type="entry name" value="De-COase2_CS"/>
</dbReference>
<evidence type="ECO:0000256" key="1">
    <source>
        <dbReference type="ARBA" id="ARBA00001933"/>
    </source>
</evidence>
<comment type="pathway">
    <text evidence="5 8">Amino-acid biosynthesis; L-lysine biosynthesis via DAP pathway; L-lysine from DL-2,6-diaminopimelate: step 1/1.</text>
</comment>
<dbReference type="InterPro" id="IPR000183">
    <property type="entry name" value="Orn/DAP/Arg_de-COase"/>
</dbReference>
<comment type="cofactor">
    <cofactor evidence="1 5 7 8">
        <name>pyridoxal 5'-phosphate</name>
        <dbReference type="ChEBI" id="CHEBI:597326"/>
    </cofactor>
</comment>
<comment type="catalytic activity">
    <reaction evidence="5 8">
        <text>meso-2,6-diaminopimelate + H(+) = L-lysine + CO2</text>
        <dbReference type="Rhea" id="RHEA:15101"/>
        <dbReference type="ChEBI" id="CHEBI:15378"/>
        <dbReference type="ChEBI" id="CHEBI:16526"/>
        <dbReference type="ChEBI" id="CHEBI:32551"/>
        <dbReference type="ChEBI" id="CHEBI:57791"/>
        <dbReference type="EC" id="4.1.1.20"/>
    </reaction>
</comment>
<dbReference type="HAMAP" id="MF_02120">
    <property type="entry name" value="LysA"/>
    <property type="match status" value="1"/>
</dbReference>
<evidence type="ECO:0000256" key="2">
    <source>
        <dbReference type="ARBA" id="ARBA00022793"/>
    </source>
</evidence>
<dbReference type="SUPFAM" id="SSF51419">
    <property type="entry name" value="PLP-binding barrel"/>
    <property type="match status" value="1"/>
</dbReference>
<dbReference type="GO" id="GO:0030170">
    <property type="term" value="F:pyridoxal phosphate binding"/>
    <property type="evidence" value="ECO:0007669"/>
    <property type="project" value="UniProtKB-UniRule"/>
</dbReference>
<dbReference type="PANTHER" id="PTHR43727:SF2">
    <property type="entry name" value="GROUP IV DECARBOXYLASE"/>
    <property type="match status" value="1"/>
</dbReference>
<keyword evidence="5" id="KW-0028">Amino-acid biosynthesis</keyword>
<feature type="active site" description="Proton donor" evidence="7">
    <location>
        <position position="351"/>
    </location>
</feature>
<dbReference type="Pfam" id="PF02784">
    <property type="entry name" value="Orn_Arg_deC_N"/>
    <property type="match status" value="1"/>
</dbReference>
<dbReference type="FunFam" id="3.20.20.10:FF:000003">
    <property type="entry name" value="Diaminopimelate decarboxylase"/>
    <property type="match status" value="1"/>
</dbReference>
<dbReference type="InterPro" id="IPR009006">
    <property type="entry name" value="Ala_racemase/Decarboxylase_C"/>
</dbReference>
<dbReference type="EMBL" id="DQZR01000234">
    <property type="protein sequence ID" value="HDM36685.1"/>
    <property type="molecule type" value="Genomic_DNA"/>
</dbReference>
<name>A0A7C0X1S1_9EURY</name>
<comment type="similarity">
    <text evidence="5">Belongs to the Orn/Lys/Arg decarboxylase class-II family. LysA subfamily.</text>
</comment>
<feature type="binding site" evidence="5">
    <location>
        <begin position="282"/>
        <end position="285"/>
    </location>
    <ligand>
        <name>pyridoxal 5'-phosphate</name>
        <dbReference type="ChEBI" id="CHEBI:597326"/>
    </ligand>
</feature>
<comment type="subunit">
    <text evidence="5">Homodimer.</text>
</comment>
<feature type="binding site" evidence="5">
    <location>
        <position position="324"/>
    </location>
    <ligand>
        <name>substrate</name>
    </ligand>
</feature>
<dbReference type="CDD" id="cd06828">
    <property type="entry name" value="PLPDE_III_DapDC"/>
    <property type="match status" value="1"/>
</dbReference>
<comment type="caution">
    <text evidence="10">The sequence shown here is derived from an EMBL/GenBank/DDBJ whole genome shotgun (WGS) entry which is preliminary data.</text>
</comment>
<feature type="binding site" evidence="5">
    <location>
        <position position="320"/>
    </location>
    <ligand>
        <name>substrate</name>
    </ligand>
</feature>
<feature type="binding site" evidence="5">
    <location>
        <position position="380"/>
    </location>
    <ligand>
        <name>pyridoxal 5'-phosphate</name>
        <dbReference type="ChEBI" id="CHEBI:597326"/>
    </ligand>
</feature>
<dbReference type="PANTHER" id="PTHR43727">
    <property type="entry name" value="DIAMINOPIMELATE DECARBOXYLASE"/>
    <property type="match status" value="1"/>
</dbReference>
<dbReference type="InterPro" id="IPR029066">
    <property type="entry name" value="PLP-binding_barrel"/>
</dbReference>
<feature type="binding site" evidence="5">
    <location>
        <position position="352"/>
    </location>
    <ligand>
        <name>substrate</name>
    </ligand>
</feature>
<keyword evidence="4 5" id="KW-0456">Lyase</keyword>
<dbReference type="PROSITE" id="PS00879">
    <property type="entry name" value="ODR_DC_2_2"/>
    <property type="match status" value="1"/>
</dbReference>
<dbReference type="InterPro" id="IPR022653">
    <property type="entry name" value="De-COase2_pyr-phos_BS"/>
</dbReference>
<keyword evidence="5 8" id="KW-0457">Lysine biosynthesis</keyword>
<protein>
    <recommendedName>
        <fullName evidence="5 6">Diaminopimelate decarboxylase</fullName>
        <shortName evidence="5">DAP decarboxylase</shortName>
        <shortName evidence="5">DAPDC</shortName>
        <ecNumber evidence="5 6">4.1.1.20</ecNumber>
    </recommendedName>
</protein>
<feature type="domain" description="Orn/DAP/Arg decarboxylase 2 N-terminal" evidence="9">
    <location>
        <begin position="38"/>
        <end position="289"/>
    </location>
</feature>
<feature type="modified residue" description="N6-(pyridoxal phosphate)lysine" evidence="5 7">
    <location>
        <position position="62"/>
    </location>
</feature>
<dbReference type="InterPro" id="IPR022644">
    <property type="entry name" value="De-COase2_N"/>
</dbReference>